<evidence type="ECO:0000259" key="3">
    <source>
        <dbReference type="Pfam" id="PF25876"/>
    </source>
</evidence>
<feature type="domain" description="CusB-like beta-barrel" evidence="5">
    <location>
        <begin position="259"/>
        <end position="330"/>
    </location>
</feature>
<dbReference type="PANTHER" id="PTHR30469:SF15">
    <property type="entry name" value="HLYD FAMILY OF SECRETION PROTEINS"/>
    <property type="match status" value="1"/>
</dbReference>
<comment type="caution">
    <text evidence="6">The sequence shown here is derived from an EMBL/GenBank/DDBJ whole genome shotgun (WGS) entry which is preliminary data.</text>
</comment>
<proteinExistence type="inferred from homology"/>
<evidence type="ECO:0000313" key="6">
    <source>
        <dbReference type="EMBL" id="KJU83049.1"/>
    </source>
</evidence>
<dbReference type="Gene3D" id="1.10.287.470">
    <property type="entry name" value="Helix hairpin bin"/>
    <property type="match status" value="1"/>
</dbReference>
<dbReference type="GO" id="GO:0015562">
    <property type="term" value="F:efflux transmembrane transporter activity"/>
    <property type="evidence" value="ECO:0007669"/>
    <property type="project" value="TreeGrafter"/>
</dbReference>
<dbReference type="EMBL" id="LACI01002062">
    <property type="protein sequence ID" value="KJU83049.1"/>
    <property type="molecule type" value="Genomic_DNA"/>
</dbReference>
<feature type="domain" description="Multidrug resistance protein MdtA-like barrel-sandwich hybrid" evidence="4">
    <location>
        <begin position="112"/>
        <end position="252"/>
    </location>
</feature>
<dbReference type="AlphaFoldDB" id="A0A0F3GM46"/>
<dbReference type="PANTHER" id="PTHR30469">
    <property type="entry name" value="MULTIDRUG RESISTANCE PROTEIN MDTA"/>
    <property type="match status" value="1"/>
</dbReference>
<evidence type="ECO:0000256" key="2">
    <source>
        <dbReference type="SAM" id="Phobius"/>
    </source>
</evidence>
<dbReference type="PATRIC" id="fig|29290.4.peg.6289"/>
<gene>
    <name evidence="6" type="ORF">MBAV_004749</name>
</gene>
<dbReference type="InterPro" id="IPR058624">
    <property type="entry name" value="MdtA-like_HH"/>
</dbReference>
<accession>A0A0F3GM46</accession>
<dbReference type="InterPro" id="IPR058625">
    <property type="entry name" value="MdtA-like_BSH"/>
</dbReference>
<keyword evidence="2" id="KW-0472">Membrane</keyword>
<dbReference type="Pfam" id="PF25876">
    <property type="entry name" value="HH_MFP_RND"/>
    <property type="match status" value="1"/>
</dbReference>
<dbReference type="Gene3D" id="2.40.30.170">
    <property type="match status" value="1"/>
</dbReference>
<dbReference type="InterPro" id="IPR058792">
    <property type="entry name" value="Beta-barrel_RND_2"/>
</dbReference>
<keyword evidence="2" id="KW-1133">Transmembrane helix</keyword>
<dbReference type="GO" id="GO:1990281">
    <property type="term" value="C:efflux pump complex"/>
    <property type="evidence" value="ECO:0007669"/>
    <property type="project" value="TreeGrafter"/>
</dbReference>
<protein>
    <submittedName>
        <fullName evidence="6">Secretion protein HlyD</fullName>
    </submittedName>
</protein>
<dbReference type="InterPro" id="IPR006143">
    <property type="entry name" value="RND_pump_MFP"/>
</dbReference>
<dbReference type="NCBIfam" id="TIGR01730">
    <property type="entry name" value="RND_mfp"/>
    <property type="match status" value="1"/>
</dbReference>
<dbReference type="Pfam" id="PF25917">
    <property type="entry name" value="BSH_RND"/>
    <property type="match status" value="1"/>
</dbReference>
<dbReference type="Pfam" id="PF25954">
    <property type="entry name" value="Beta-barrel_RND_2"/>
    <property type="match status" value="1"/>
</dbReference>
<evidence type="ECO:0000256" key="1">
    <source>
        <dbReference type="ARBA" id="ARBA00009477"/>
    </source>
</evidence>
<keyword evidence="2" id="KW-0812">Transmembrane</keyword>
<dbReference type="Gene3D" id="2.40.420.20">
    <property type="match status" value="1"/>
</dbReference>
<comment type="similarity">
    <text evidence="1">Belongs to the membrane fusion protein (MFP) (TC 8.A.1) family.</text>
</comment>
<reference evidence="6 7" key="1">
    <citation type="submission" date="2015-02" db="EMBL/GenBank/DDBJ databases">
        <title>Single-cell genomics of uncultivated deep-branching MTB reveals a conserved set of magnetosome genes.</title>
        <authorList>
            <person name="Kolinko S."/>
            <person name="Richter M."/>
            <person name="Glockner F.O."/>
            <person name="Brachmann A."/>
            <person name="Schuler D."/>
        </authorList>
    </citation>
    <scope>NUCLEOTIDE SEQUENCE [LARGE SCALE GENOMIC DNA]</scope>
    <source>
        <strain evidence="6">TM-1</strain>
    </source>
</reference>
<dbReference type="FunFam" id="2.40.30.170:FF:000010">
    <property type="entry name" value="Efflux RND transporter periplasmic adaptor subunit"/>
    <property type="match status" value="1"/>
</dbReference>
<dbReference type="Proteomes" id="UP000033423">
    <property type="component" value="Unassembled WGS sequence"/>
</dbReference>
<evidence type="ECO:0000259" key="4">
    <source>
        <dbReference type="Pfam" id="PF25917"/>
    </source>
</evidence>
<organism evidence="6 7">
    <name type="scientific">Candidatus Magnetobacterium bavaricum</name>
    <dbReference type="NCBI Taxonomy" id="29290"/>
    <lineage>
        <taxon>Bacteria</taxon>
        <taxon>Pseudomonadati</taxon>
        <taxon>Nitrospirota</taxon>
        <taxon>Thermodesulfovibrionia</taxon>
        <taxon>Thermodesulfovibrionales</taxon>
        <taxon>Candidatus Magnetobacteriaceae</taxon>
        <taxon>Candidatus Magnetobacterium</taxon>
    </lineage>
</organism>
<name>A0A0F3GM46_9BACT</name>
<dbReference type="SUPFAM" id="SSF111369">
    <property type="entry name" value="HlyD-like secretion proteins"/>
    <property type="match status" value="1"/>
</dbReference>
<dbReference type="Gene3D" id="2.40.50.100">
    <property type="match status" value="1"/>
</dbReference>
<sequence length="424" mass="46451">MNKIKEGYGINESLCQRWLTQPQLKFQPAQEGVKGSVTPCRGGLRRGRSRPTFFPFLFLFLFVGVCFLPGCKKSEAPQTPVEKTINVITTPALKTTLRPFVQTTGSIEAFERVTVSSEVDGILLQLTVTEGARVSKGAMLARVNDSELVLSLKSAELAVTQAEASLTNLRGEFQRKNALYKDQLVTKQQFDDITTRLTIAEAEFERAKAAMMLSRQRLDKTIIYSPLNGAVEVKKASAGDYVRNGSPLVTIIQTDPLKLNFTVTEKAARTLHKGQEVIFRVDALPQGQFTGKVNVIYPSVDKKTRTLEVEALVNNADGVLKPGYFAHVMLYMEKPRDVIAVPATALLYEGDSVRLYVVDGDKAGQVTVKVGQSFTDEKSTDAPGRTWLELTEITQGITAGQSVVVVGQQGLFDGAKVKVQTAAK</sequence>
<keyword evidence="7" id="KW-1185">Reference proteome</keyword>
<feature type="domain" description="Multidrug resistance protein MdtA-like alpha-helical hairpin" evidence="3">
    <location>
        <begin position="154"/>
        <end position="218"/>
    </location>
</feature>
<evidence type="ECO:0000313" key="7">
    <source>
        <dbReference type="Proteomes" id="UP000033423"/>
    </source>
</evidence>
<evidence type="ECO:0000259" key="5">
    <source>
        <dbReference type="Pfam" id="PF25954"/>
    </source>
</evidence>
<feature type="transmembrane region" description="Helical" evidence="2">
    <location>
        <begin position="53"/>
        <end position="70"/>
    </location>
</feature>